<evidence type="ECO:0000313" key="2">
    <source>
        <dbReference type="Proteomes" id="UP000270296"/>
    </source>
</evidence>
<evidence type="ECO:0000313" key="1">
    <source>
        <dbReference type="EMBL" id="VDP12080.1"/>
    </source>
</evidence>
<dbReference type="PANTHER" id="PTHR11208">
    <property type="entry name" value="RNA-BINDING PROTEIN RELATED"/>
    <property type="match status" value="1"/>
</dbReference>
<dbReference type="Gene3D" id="3.30.1370.10">
    <property type="entry name" value="K Homology domain, type 1"/>
    <property type="match status" value="1"/>
</dbReference>
<dbReference type="PANTHER" id="PTHR11208:SF147">
    <property type="entry name" value="RNA-BINDING PROTEIN ASD-2"/>
    <property type="match status" value="1"/>
</dbReference>
<reference evidence="3" key="1">
    <citation type="submission" date="2016-06" db="UniProtKB">
        <authorList>
            <consortium name="WormBaseParasite"/>
        </authorList>
    </citation>
    <scope>IDENTIFICATION</scope>
</reference>
<protein>
    <submittedName>
        <fullName evidence="3">KH_dom_type_1 domain-containing protein</fullName>
    </submittedName>
</protein>
<dbReference type="GO" id="GO:0048024">
    <property type="term" value="P:regulation of mRNA splicing, via spliceosome"/>
    <property type="evidence" value="ECO:0007669"/>
    <property type="project" value="TreeGrafter"/>
</dbReference>
<dbReference type="InterPro" id="IPR036612">
    <property type="entry name" value="KH_dom_type_1_sf"/>
</dbReference>
<dbReference type="Proteomes" id="UP000270296">
    <property type="component" value="Unassembled WGS sequence"/>
</dbReference>
<dbReference type="WBParaSite" id="SBAD_0000742101-mRNA-1">
    <property type="protein sequence ID" value="SBAD_0000742101-mRNA-1"/>
    <property type="gene ID" value="SBAD_0000742101"/>
</dbReference>
<dbReference type="AlphaFoldDB" id="A0A183IU57"/>
<name>A0A183IU57_9BILA</name>
<organism evidence="3">
    <name type="scientific">Soboliphyme baturini</name>
    <dbReference type="NCBI Taxonomy" id="241478"/>
    <lineage>
        <taxon>Eukaryota</taxon>
        <taxon>Metazoa</taxon>
        <taxon>Ecdysozoa</taxon>
        <taxon>Nematoda</taxon>
        <taxon>Enoplea</taxon>
        <taxon>Dorylaimia</taxon>
        <taxon>Dioctophymatida</taxon>
        <taxon>Dioctophymatoidea</taxon>
        <taxon>Soboliphymatidae</taxon>
        <taxon>Soboliphyme</taxon>
    </lineage>
</organism>
<dbReference type="GO" id="GO:0003729">
    <property type="term" value="F:mRNA binding"/>
    <property type="evidence" value="ECO:0007669"/>
    <property type="project" value="TreeGrafter"/>
</dbReference>
<reference evidence="1 2" key="2">
    <citation type="submission" date="2018-11" db="EMBL/GenBank/DDBJ databases">
        <authorList>
            <consortium name="Pathogen Informatics"/>
        </authorList>
    </citation>
    <scope>NUCLEOTIDE SEQUENCE [LARGE SCALE GENOMIC DNA]</scope>
</reference>
<dbReference type="InterPro" id="IPR045071">
    <property type="entry name" value="BBP-like"/>
</dbReference>
<keyword evidence="2" id="KW-1185">Reference proteome</keyword>
<dbReference type="EMBL" id="UZAM01010369">
    <property type="protein sequence ID" value="VDP12080.1"/>
    <property type="molecule type" value="Genomic_DNA"/>
</dbReference>
<accession>A0A183IU57</accession>
<proteinExistence type="predicted"/>
<dbReference type="GO" id="GO:0005634">
    <property type="term" value="C:nucleus"/>
    <property type="evidence" value="ECO:0007669"/>
    <property type="project" value="TreeGrafter"/>
</dbReference>
<sequence>MGPRGSTVKRIERATNCKIIVSACSRHKLRWRRDKGQFYLESHPCVLIKADGREKDAETKIRCAEEKIRKLLNPPLHHYDKFKAKQLRELAMFRGTYTSRRSRRTLLGSAVSTNLDYAPLSGMARMVGNQQIKAESFQKQIF</sequence>
<dbReference type="OrthoDB" id="6777263at2759"/>
<gene>
    <name evidence="1" type="ORF">SBAD_LOCUS7153</name>
</gene>
<evidence type="ECO:0000313" key="3">
    <source>
        <dbReference type="WBParaSite" id="SBAD_0000742101-mRNA-1"/>
    </source>
</evidence>
<dbReference type="SUPFAM" id="SSF54791">
    <property type="entry name" value="Eukaryotic type KH-domain (KH-domain type I)"/>
    <property type="match status" value="1"/>
</dbReference>